<dbReference type="InterPro" id="IPR014718">
    <property type="entry name" value="GH-type_carb-bd"/>
</dbReference>
<dbReference type="CDD" id="cd01081">
    <property type="entry name" value="Aldose_epim"/>
    <property type="match status" value="1"/>
</dbReference>
<organism evidence="1 2">
    <name type="scientific">Paenibacillus solisilvae</name>
    <dbReference type="NCBI Taxonomy" id="2486751"/>
    <lineage>
        <taxon>Bacteria</taxon>
        <taxon>Bacillati</taxon>
        <taxon>Bacillota</taxon>
        <taxon>Bacilli</taxon>
        <taxon>Bacillales</taxon>
        <taxon>Paenibacillaceae</taxon>
        <taxon>Paenibacillus</taxon>
    </lineage>
</organism>
<dbReference type="Pfam" id="PF01263">
    <property type="entry name" value="Aldose_epim"/>
    <property type="match status" value="2"/>
</dbReference>
<dbReference type="SUPFAM" id="SSF74650">
    <property type="entry name" value="Galactose mutarotase-like"/>
    <property type="match status" value="2"/>
</dbReference>
<evidence type="ECO:0008006" key="3">
    <source>
        <dbReference type="Google" id="ProtNLM"/>
    </source>
</evidence>
<accession>A0ABW0VUF5</accession>
<protein>
    <recommendedName>
        <fullName evidence="3">Aldose 1-epimerase</fullName>
    </recommendedName>
</protein>
<evidence type="ECO:0000313" key="2">
    <source>
        <dbReference type="Proteomes" id="UP001596047"/>
    </source>
</evidence>
<dbReference type="Proteomes" id="UP001596047">
    <property type="component" value="Unassembled WGS sequence"/>
</dbReference>
<dbReference type="PANTHER" id="PTHR10091:SF0">
    <property type="entry name" value="GALACTOSE MUTAROTASE"/>
    <property type="match status" value="1"/>
</dbReference>
<dbReference type="PANTHER" id="PTHR10091">
    <property type="entry name" value="ALDOSE-1-EPIMERASE"/>
    <property type="match status" value="1"/>
</dbReference>
<name>A0ABW0VUF5_9BACL</name>
<keyword evidence="2" id="KW-1185">Reference proteome</keyword>
<dbReference type="RefSeq" id="WP_379188043.1">
    <property type="nucleotide sequence ID" value="NZ_JBHSOW010000037.1"/>
</dbReference>
<gene>
    <name evidence="1" type="ORF">ACFPYJ_10290</name>
</gene>
<sequence length="424" mass="48850">MITRETIEGFDVITMESDKIAASLCPALGNNMYRIWDKIKQREVLRTPQPLAILKTEPILYGIPVLMPPNRIRNGRFRFQGREYQLEINTPNGHHIHGFLALNPWEVRNTYEIGSNMSVTSSFETARFPHVLEQFPHDLYIIMRYELKESSLTAILKTEPILYGIPVLMPPNRIRNGRFRFQSREYQLEINTPNGHHIHGFLALNPWEVRNTYEIGSNMSVTSSFETARFPHVLEQFPHDLYIIMRYELKESRLTQYVSITNQGHLTAPIGFGLHPWFLLDHSPEKWMLTLPVSKIWELDSALMPTGRLLPLGKYEAFLDGMNLQDVDLDTPFLIGDQPRTALLATEGYAIRIHVSKLYKHWVIYTGGKADEFIAIEPYTWVTNAPNLPLKPELTGLIALPQGETIHLQMELEIIYGYPITSCP</sequence>
<dbReference type="InterPro" id="IPR008183">
    <property type="entry name" value="Aldose_1/G6P_1-epimerase"/>
</dbReference>
<reference evidence="2" key="1">
    <citation type="journal article" date="2019" name="Int. J. Syst. Evol. Microbiol.">
        <title>The Global Catalogue of Microorganisms (GCM) 10K type strain sequencing project: providing services to taxonomists for standard genome sequencing and annotation.</title>
        <authorList>
            <consortium name="The Broad Institute Genomics Platform"/>
            <consortium name="The Broad Institute Genome Sequencing Center for Infectious Disease"/>
            <person name="Wu L."/>
            <person name="Ma J."/>
        </authorList>
    </citation>
    <scope>NUCLEOTIDE SEQUENCE [LARGE SCALE GENOMIC DNA]</scope>
    <source>
        <strain evidence="2">CGMCC 1.3240</strain>
    </source>
</reference>
<dbReference type="InterPro" id="IPR011013">
    <property type="entry name" value="Gal_mutarotase_sf_dom"/>
</dbReference>
<comment type="caution">
    <text evidence="1">The sequence shown here is derived from an EMBL/GenBank/DDBJ whole genome shotgun (WGS) entry which is preliminary data.</text>
</comment>
<evidence type="ECO:0000313" key="1">
    <source>
        <dbReference type="EMBL" id="MFC5649515.1"/>
    </source>
</evidence>
<dbReference type="Gene3D" id="2.70.98.10">
    <property type="match status" value="2"/>
</dbReference>
<dbReference type="EMBL" id="JBHSOW010000037">
    <property type="protein sequence ID" value="MFC5649515.1"/>
    <property type="molecule type" value="Genomic_DNA"/>
</dbReference>
<proteinExistence type="predicted"/>